<dbReference type="AlphaFoldDB" id="A0A814S2E3"/>
<accession>A0A814S2E3</accession>
<proteinExistence type="predicted"/>
<reference evidence="3" key="1">
    <citation type="submission" date="2021-02" db="EMBL/GenBank/DDBJ databases">
        <authorList>
            <person name="Nowell W R."/>
        </authorList>
    </citation>
    <scope>NUCLEOTIDE SEQUENCE</scope>
</reference>
<dbReference type="EMBL" id="CAJNOH010000057">
    <property type="protein sequence ID" value="CAF0820435.1"/>
    <property type="molecule type" value="Genomic_DNA"/>
</dbReference>
<evidence type="ECO:0008006" key="5">
    <source>
        <dbReference type="Google" id="ProtNLM"/>
    </source>
</evidence>
<organism evidence="3 4">
    <name type="scientific">Rotaria sordida</name>
    <dbReference type="NCBI Taxonomy" id="392033"/>
    <lineage>
        <taxon>Eukaryota</taxon>
        <taxon>Metazoa</taxon>
        <taxon>Spiralia</taxon>
        <taxon>Gnathifera</taxon>
        <taxon>Rotifera</taxon>
        <taxon>Eurotatoria</taxon>
        <taxon>Bdelloidea</taxon>
        <taxon>Philodinida</taxon>
        <taxon>Philodinidae</taxon>
        <taxon>Rotaria</taxon>
    </lineage>
</organism>
<keyword evidence="4" id="KW-1185">Reference proteome</keyword>
<evidence type="ECO:0000313" key="3">
    <source>
        <dbReference type="EMBL" id="CAF1141725.1"/>
    </source>
</evidence>
<protein>
    <recommendedName>
        <fullName evidence="5">MULE transposase domain-containing protein</fullName>
    </recommendedName>
</protein>
<comment type="caution">
    <text evidence="3">The sequence shown here is derived from an EMBL/GenBank/DDBJ whole genome shotgun (WGS) entry which is preliminary data.</text>
</comment>
<name>A0A814S2E3_9BILA</name>
<sequence length="261" mass="30796">MPSIHTIKNTVQKQHRETCSPLPRFIEQLPFLLSDDYCKTTQGERFLLYDGRLGDVRPLVFSAYNDMIYLFQQGNWYISNDIFYICPSIFYQTYSIHVYYDGISTPCIFALLSSKSEQTYTDIFALIFKKMFEFDLLVRLRTITIDFEQAVKNVFTKHYPTITVRGYLFHYGQSLHRKFVALGLKAAYKNDENLRDWFRSLAVLSLLSLNHMLWGLQYLIHTQPVYIHVFQIFLTIIIILTDHSEYFHRICITTIVAEPGF</sequence>
<evidence type="ECO:0000313" key="4">
    <source>
        <dbReference type="Proteomes" id="UP000663870"/>
    </source>
</evidence>
<feature type="transmembrane region" description="Helical" evidence="1">
    <location>
        <begin position="225"/>
        <end position="241"/>
    </location>
</feature>
<evidence type="ECO:0000256" key="1">
    <source>
        <dbReference type="SAM" id="Phobius"/>
    </source>
</evidence>
<keyword evidence="1" id="KW-1133">Transmembrane helix</keyword>
<keyword evidence="1" id="KW-0812">Transmembrane</keyword>
<keyword evidence="1" id="KW-0472">Membrane</keyword>
<dbReference type="Proteomes" id="UP000663854">
    <property type="component" value="Unassembled WGS sequence"/>
</dbReference>
<dbReference type="EMBL" id="CAJNOL010000622">
    <property type="protein sequence ID" value="CAF1141725.1"/>
    <property type="molecule type" value="Genomic_DNA"/>
</dbReference>
<feature type="transmembrane region" description="Helical" evidence="1">
    <location>
        <begin position="197"/>
        <end position="219"/>
    </location>
</feature>
<evidence type="ECO:0000313" key="2">
    <source>
        <dbReference type="EMBL" id="CAF0820435.1"/>
    </source>
</evidence>
<dbReference type="Proteomes" id="UP000663870">
    <property type="component" value="Unassembled WGS sequence"/>
</dbReference>
<gene>
    <name evidence="3" type="ORF">JXQ802_LOCUS21253</name>
    <name evidence="2" type="ORF">PYM288_LOCUS5557</name>
</gene>